<keyword evidence="2" id="KW-0472">Membrane</keyword>
<dbReference type="AlphaFoldDB" id="A0A8B6CVU4"/>
<comment type="caution">
    <text evidence="3">The sequence shown here is derived from an EMBL/GenBank/DDBJ whole genome shotgun (WGS) entry which is preliminary data.</text>
</comment>
<name>A0A8B6CVU4_MYTGA</name>
<dbReference type="OrthoDB" id="10409797at2759"/>
<evidence type="ECO:0008006" key="5">
    <source>
        <dbReference type="Google" id="ProtNLM"/>
    </source>
</evidence>
<evidence type="ECO:0000313" key="4">
    <source>
        <dbReference type="Proteomes" id="UP000596742"/>
    </source>
</evidence>
<dbReference type="EMBL" id="UYJE01002505">
    <property type="protein sequence ID" value="VDI11388.1"/>
    <property type="molecule type" value="Genomic_DNA"/>
</dbReference>
<feature type="transmembrane region" description="Helical" evidence="2">
    <location>
        <begin position="187"/>
        <end position="207"/>
    </location>
</feature>
<gene>
    <name evidence="3" type="ORF">MGAL_10B006606</name>
</gene>
<dbReference type="Proteomes" id="UP000596742">
    <property type="component" value="Unassembled WGS sequence"/>
</dbReference>
<organism evidence="3 4">
    <name type="scientific">Mytilus galloprovincialis</name>
    <name type="common">Mediterranean mussel</name>
    <dbReference type="NCBI Taxonomy" id="29158"/>
    <lineage>
        <taxon>Eukaryota</taxon>
        <taxon>Metazoa</taxon>
        <taxon>Spiralia</taxon>
        <taxon>Lophotrochozoa</taxon>
        <taxon>Mollusca</taxon>
        <taxon>Bivalvia</taxon>
        <taxon>Autobranchia</taxon>
        <taxon>Pteriomorphia</taxon>
        <taxon>Mytilida</taxon>
        <taxon>Mytiloidea</taxon>
        <taxon>Mytilidae</taxon>
        <taxon>Mytilinae</taxon>
        <taxon>Mytilus</taxon>
    </lineage>
</organism>
<keyword evidence="2" id="KW-1133">Transmembrane helix</keyword>
<evidence type="ECO:0000256" key="2">
    <source>
        <dbReference type="SAM" id="Phobius"/>
    </source>
</evidence>
<feature type="region of interest" description="Disordered" evidence="1">
    <location>
        <begin position="226"/>
        <end position="255"/>
    </location>
</feature>
<sequence>MCRVGGLQKDICKCIHEVVTNDAKSDLKKSPVCLKQDSTNSIDDVYSNWHSALPIFKFDTAIFGVSGNWNHAINSCLLREETLSKDHDKIQNGWLDYFLYTEVKSNHRCIAITRKDGIKPLTYQYRSCSDQLPTLCKINNNSGNCNIKYGSVCHADSTESLKPTSANVSDVQGSGEMSTDNKNIEEIVVVNVVLFGACMYCILLINLRKRFNLHLCQRASQQSRRTTIKRHPIELTNRNSTENDTAPPHENNVVRDSYTDPWELRHNIVHMDELYQQDIIDVQTEETET</sequence>
<accession>A0A8B6CVU4</accession>
<reference evidence="3" key="1">
    <citation type="submission" date="2018-11" db="EMBL/GenBank/DDBJ databases">
        <authorList>
            <person name="Alioto T."/>
            <person name="Alioto T."/>
        </authorList>
    </citation>
    <scope>NUCLEOTIDE SEQUENCE</scope>
</reference>
<protein>
    <recommendedName>
        <fullName evidence="5">C-type lectin domain-containing protein</fullName>
    </recommendedName>
</protein>
<evidence type="ECO:0000256" key="1">
    <source>
        <dbReference type="SAM" id="MobiDB-lite"/>
    </source>
</evidence>
<keyword evidence="2" id="KW-0812">Transmembrane</keyword>
<evidence type="ECO:0000313" key="3">
    <source>
        <dbReference type="EMBL" id="VDI11388.1"/>
    </source>
</evidence>
<proteinExistence type="predicted"/>
<keyword evidence="4" id="KW-1185">Reference proteome</keyword>